<dbReference type="GO" id="GO:0008762">
    <property type="term" value="F:UDP-N-acetylmuramate dehydrogenase activity"/>
    <property type="evidence" value="ECO:0007669"/>
    <property type="project" value="UniProtKB-UniRule"/>
</dbReference>
<dbReference type="InterPro" id="IPR011601">
    <property type="entry name" value="MurB_C"/>
</dbReference>
<comment type="caution">
    <text evidence="21">The sequence shown here is derived from an EMBL/GenBank/DDBJ whole genome shotgun (WGS) entry which is preliminary data.</text>
</comment>
<gene>
    <name evidence="19" type="primary">murB</name>
    <name evidence="21" type="ORF">D0433_00835</name>
</gene>
<comment type="subcellular location">
    <subcellularLocation>
        <location evidence="3 19">Cytoplasm</location>
    </subcellularLocation>
</comment>
<dbReference type="SUPFAM" id="SSF56176">
    <property type="entry name" value="FAD-binding/transporter-associated domain-like"/>
    <property type="match status" value="1"/>
</dbReference>
<evidence type="ECO:0000256" key="9">
    <source>
        <dbReference type="ARBA" id="ARBA00022630"/>
    </source>
</evidence>
<dbReference type="EMBL" id="PHFL01000006">
    <property type="protein sequence ID" value="RFM25394.1"/>
    <property type="molecule type" value="Genomic_DNA"/>
</dbReference>
<protein>
    <recommendedName>
        <fullName evidence="6 19">UDP-N-acetylenolpyruvoylglucosamine reductase</fullName>
        <ecNumber evidence="5 19">1.3.1.98</ecNumber>
    </recommendedName>
    <alternativeName>
        <fullName evidence="17 19">UDP-N-acetylmuramate dehydrogenase</fullName>
    </alternativeName>
</protein>
<comment type="cofactor">
    <cofactor evidence="1 19">
        <name>FAD</name>
        <dbReference type="ChEBI" id="CHEBI:57692"/>
    </cofactor>
</comment>
<evidence type="ECO:0000256" key="8">
    <source>
        <dbReference type="ARBA" id="ARBA00022618"/>
    </source>
</evidence>
<feature type="active site" evidence="19">
    <location>
        <position position="172"/>
    </location>
</feature>
<evidence type="ECO:0000256" key="4">
    <source>
        <dbReference type="ARBA" id="ARBA00004752"/>
    </source>
</evidence>
<dbReference type="InterPro" id="IPR036635">
    <property type="entry name" value="MurB_C_sf"/>
</dbReference>
<evidence type="ECO:0000256" key="15">
    <source>
        <dbReference type="ARBA" id="ARBA00023306"/>
    </source>
</evidence>
<evidence type="ECO:0000256" key="16">
    <source>
        <dbReference type="ARBA" id="ARBA00023316"/>
    </source>
</evidence>
<evidence type="ECO:0000256" key="6">
    <source>
        <dbReference type="ARBA" id="ARBA00015188"/>
    </source>
</evidence>
<dbReference type="NCBIfam" id="TIGR00179">
    <property type="entry name" value="murB"/>
    <property type="match status" value="1"/>
</dbReference>
<dbReference type="Pfam" id="PF01565">
    <property type="entry name" value="FAD_binding_4"/>
    <property type="match status" value="1"/>
</dbReference>
<feature type="active site" description="Proton donor" evidence="19">
    <location>
        <position position="223"/>
    </location>
</feature>
<evidence type="ECO:0000256" key="3">
    <source>
        <dbReference type="ARBA" id="ARBA00004496"/>
    </source>
</evidence>
<keyword evidence="10 19" id="KW-0274">FAD</keyword>
<dbReference type="PANTHER" id="PTHR21071:SF4">
    <property type="entry name" value="UDP-N-ACETYLENOLPYRUVOYLGLUCOSAMINE REDUCTASE"/>
    <property type="match status" value="1"/>
</dbReference>
<dbReference type="GO" id="GO:0008360">
    <property type="term" value="P:regulation of cell shape"/>
    <property type="evidence" value="ECO:0007669"/>
    <property type="project" value="UniProtKB-KW"/>
</dbReference>
<evidence type="ECO:0000256" key="5">
    <source>
        <dbReference type="ARBA" id="ARBA00012518"/>
    </source>
</evidence>
<evidence type="ECO:0000256" key="13">
    <source>
        <dbReference type="ARBA" id="ARBA00022984"/>
    </source>
</evidence>
<keyword evidence="9 19" id="KW-0285">Flavoprotein</keyword>
<dbReference type="Gene3D" id="3.90.78.10">
    <property type="entry name" value="UDP-N-acetylenolpyruvoylglucosamine reductase, C-terminal domain"/>
    <property type="match status" value="1"/>
</dbReference>
<dbReference type="GO" id="GO:0071949">
    <property type="term" value="F:FAD binding"/>
    <property type="evidence" value="ECO:0007669"/>
    <property type="project" value="InterPro"/>
</dbReference>
<name>A0A395M621_9BACT</name>
<dbReference type="InterPro" id="IPR003170">
    <property type="entry name" value="MurB"/>
</dbReference>
<keyword evidence="14 19" id="KW-0560">Oxidoreductase</keyword>
<evidence type="ECO:0000259" key="20">
    <source>
        <dbReference type="PROSITE" id="PS51387"/>
    </source>
</evidence>
<evidence type="ECO:0000256" key="18">
    <source>
        <dbReference type="ARBA" id="ARBA00048914"/>
    </source>
</evidence>
<evidence type="ECO:0000313" key="22">
    <source>
        <dbReference type="Proteomes" id="UP000266389"/>
    </source>
</evidence>
<dbReference type="NCBIfam" id="NF010480">
    <property type="entry name" value="PRK13905.1"/>
    <property type="match status" value="1"/>
</dbReference>
<comment type="catalytic activity">
    <reaction evidence="18 19">
        <text>UDP-N-acetyl-alpha-D-muramate + NADP(+) = UDP-N-acetyl-3-O-(1-carboxyvinyl)-alpha-D-glucosamine + NADPH + H(+)</text>
        <dbReference type="Rhea" id="RHEA:12248"/>
        <dbReference type="ChEBI" id="CHEBI:15378"/>
        <dbReference type="ChEBI" id="CHEBI:57783"/>
        <dbReference type="ChEBI" id="CHEBI:58349"/>
        <dbReference type="ChEBI" id="CHEBI:68483"/>
        <dbReference type="ChEBI" id="CHEBI:70757"/>
        <dbReference type="EC" id="1.3.1.98"/>
    </reaction>
</comment>
<dbReference type="UniPathway" id="UPA00219"/>
<keyword evidence="7 19" id="KW-0963">Cytoplasm</keyword>
<reference evidence="21 22" key="1">
    <citation type="journal article" date="2011" name="ISME J.">
        <title>Community ecology of hot spring cyanobacterial mats: predominant populations and their functional potential.</title>
        <authorList>
            <person name="Klatt C.G."/>
            <person name="Wood J.M."/>
            <person name="Rusch D.B."/>
            <person name="Bateson M.M."/>
            <person name="Hamamura N."/>
            <person name="Heidelberg J.F."/>
            <person name="Grossman A.R."/>
            <person name="Bhaya D."/>
            <person name="Cohan F.M."/>
            <person name="Kuhl M."/>
            <person name="Bryant D.A."/>
            <person name="Ward D.M."/>
        </authorList>
    </citation>
    <scope>NUCLEOTIDE SEQUENCE [LARGE SCALE GENOMIC DNA]</scope>
    <source>
        <strain evidence="21">OS</strain>
    </source>
</reference>
<dbReference type="PROSITE" id="PS51387">
    <property type="entry name" value="FAD_PCMH"/>
    <property type="match status" value="1"/>
</dbReference>
<dbReference type="SUPFAM" id="SSF56194">
    <property type="entry name" value="Uridine diphospho-N-Acetylenolpyruvylglucosamine reductase, MurB, C-terminal domain"/>
    <property type="match status" value="1"/>
</dbReference>
<keyword evidence="13 19" id="KW-0573">Peptidoglycan synthesis</keyword>
<dbReference type="HAMAP" id="MF_00037">
    <property type="entry name" value="MurB"/>
    <property type="match status" value="1"/>
</dbReference>
<dbReference type="InterPro" id="IPR016166">
    <property type="entry name" value="FAD-bd_PCMH"/>
</dbReference>
<organism evidence="21 22">
    <name type="scientific">Candidatus Thermochlorobacter aerophilus</name>
    <dbReference type="NCBI Taxonomy" id="1868324"/>
    <lineage>
        <taxon>Bacteria</taxon>
        <taxon>Pseudomonadati</taxon>
        <taxon>Chlorobiota</taxon>
        <taxon>Chlorobiia</taxon>
        <taxon>Chlorobiales</taxon>
        <taxon>Candidatus Thermochlorobacteriaceae</taxon>
        <taxon>Candidatus Thermochlorobacter</taxon>
    </lineage>
</organism>
<dbReference type="PANTHER" id="PTHR21071">
    <property type="entry name" value="UDP-N-ACETYLENOLPYRUVOYLGLUCOSAMINE REDUCTASE"/>
    <property type="match status" value="1"/>
</dbReference>
<comment type="pathway">
    <text evidence="4 19">Cell wall biogenesis; peptidoglycan biosynthesis.</text>
</comment>
<accession>A0A395M621</accession>
<dbReference type="InterPro" id="IPR016169">
    <property type="entry name" value="FAD-bd_PCMH_sub2"/>
</dbReference>
<sequence>MITLEELRKAVRGKIRLNENLAKYSSFKIGGNADFFIEPCDKDDVLRAVQFFHDRNLPWRVLGRGSNVLINDEGVRGAVISLRENLEKVCIEGECVYAEAGADLPALAMQTLRQGLGGLENLSGIPGSVGGAILMNAGAYGREIFELIEWVEVVRCGKIVRLKKSEICYEYRNTDLHDDVILATEMRLKKLSPSELEIAMQRRKEWMEKRRATQPLNLPNAGSIFKNPPPDEHGKPRYAGALIEACGLKGVRHGNAQISEKHANFIINLGNAKATDVLALIELARLEVKKKFDIMLELEIKLIGFENASMPRHE</sequence>
<proteinExistence type="inferred from homology"/>
<feature type="domain" description="FAD-binding PCMH-type" evidence="20">
    <location>
        <begin position="29"/>
        <end position="191"/>
    </location>
</feature>
<keyword evidence="16 19" id="KW-0961">Cell wall biogenesis/degradation</keyword>
<comment type="similarity">
    <text evidence="19">Belongs to the MurB family.</text>
</comment>
<evidence type="ECO:0000256" key="1">
    <source>
        <dbReference type="ARBA" id="ARBA00001974"/>
    </source>
</evidence>
<dbReference type="GO" id="GO:0005829">
    <property type="term" value="C:cytosol"/>
    <property type="evidence" value="ECO:0007669"/>
    <property type="project" value="TreeGrafter"/>
</dbReference>
<evidence type="ECO:0000256" key="2">
    <source>
        <dbReference type="ARBA" id="ARBA00003921"/>
    </source>
</evidence>
<dbReference type="InterPro" id="IPR016167">
    <property type="entry name" value="FAD-bd_PCMH_sub1"/>
</dbReference>
<dbReference type="EC" id="1.3.1.98" evidence="5 19"/>
<feature type="active site" evidence="19">
    <location>
        <position position="299"/>
    </location>
</feature>
<comment type="function">
    <text evidence="2 19">Cell wall formation.</text>
</comment>
<dbReference type="InterPro" id="IPR006094">
    <property type="entry name" value="Oxid_FAD_bind_N"/>
</dbReference>
<evidence type="ECO:0000256" key="19">
    <source>
        <dbReference type="HAMAP-Rule" id="MF_00037"/>
    </source>
</evidence>
<dbReference type="Gene3D" id="3.30.465.10">
    <property type="match status" value="1"/>
</dbReference>
<dbReference type="GO" id="GO:0051301">
    <property type="term" value="P:cell division"/>
    <property type="evidence" value="ECO:0007669"/>
    <property type="project" value="UniProtKB-KW"/>
</dbReference>
<dbReference type="GO" id="GO:0009252">
    <property type="term" value="P:peptidoglycan biosynthetic process"/>
    <property type="evidence" value="ECO:0007669"/>
    <property type="project" value="UniProtKB-UniRule"/>
</dbReference>
<evidence type="ECO:0000256" key="11">
    <source>
        <dbReference type="ARBA" id="ARBA00022857"/>
    </source>
</evidence>
<keyword evidence="12 19" id="KW-0133">Cell shape</keyword>
<keyword evidence="15 19" id="KW-0131">Cell cycle</keyword>
<dbReference type="InterPro" id="IPR036318">
    <property type="entry name" value="FAD-bd_PCMH-like_sf"/>
</dbReference>
<dbReference type="Proteomes" id="UP000266389">
    <property type="component" value="Unassembled WGS sequence"/>
</dbReference>
<keyword evidence="8 19" id="KW-0132">Cell division</keyword>
<evidence type="ECO:0000313" key="21">
    <source>
        <dbReference type="EMBL" id="RFM25394.1"/>
    </source>
</evidence>
<evidence type="ECO:0000256" key="12">
    <source>
        <dbReference type="ARBA" id="ARBA00022960"/>
    </source>
</evidence>
<evidence type="ECO:0000256" key="14">
    <source>
        <dbReference type="ARBA" id="ARBA00023002"/>
    </source>
</evidence>
<evidence type="ECO:0000256" key="17">
    <source>
        <dbReference type="ARBA" id="ARBA00031026"/>
    </source>
</evidence>
<keyword evidence="11 19" id="KW-0521">NADP</keyword>
<dbReference type="AlphaFoldDB" id="A0A395M621"/>
<dbReference type="Pfam" id="PF02873">
    <property type="entry name" value="MurB_C"/>
    <property type="match status" value="1"/>
</dbReference>
<dbReference type="Gene3D" id="3.30.43.10">
    <property type="entry name" value="Uridine Diphospho-n-acetylenolpyruvylglucosamine Reductase, domain 2"/>
    <property type="match status" value="1"/>
</dbReference>
<evidence type="ECO:0000256" key="10">
    <source>
        <dbReference type="ARBA" id="ARBA00022827"/>
    </source>
</evidence>
<evidence type="ECO:0000256" key="7">
    <source>
        <dbReference type="ARBA" id="ARBA00022490"/>
    </source>
</evidence>
<dbReference type="GO" id="GO:0071555">
    <property type="term" value="P:cell wall organization"/>
    <property type="evidence" value="ECO:0007669"/>
    <property type="project" value="UniProtKB-KW"/>
</dbReference>